<dbReference type="InterPro" id="IPR004358">
    <property type="entry name" value="Sig_transdc_His_kin-like_C"/>
</dbReference>
<evidence type="ECO:0000256" key="12">
    <source>
        <dbReference type="SAM" id="SignalP"/>
    </source>
</evidence>
<dbReference type="SMART" id="SM00387">
    <property type="entry name" value="HATPase_c"/>
    <property type="match status" value="1"/>
</dbReference>
<keyword evidence="11" id="KW-0812">Transmembrane</keyword>
<sequence length="693" mass="79492">MARVSMMKKIQKILFFSIILLLSACSGEKSVEDVRNGLYIMNNFPETRTKELNGEWEFYWHELLLPDDLKNGNQQPPDLVKVPSPWSNYELDGEKLPKQGYATYRLQLVLPQSEVGTAKALYIPGASSAYKLWIDGEPKVGSGVVGKSKDLMKPQNVPRMVQFQVHDQEIEIVVQVSNFYQRKAGIFDSILIGEPEVIAQYREKKILFRSMIVMSLVVMGLYHAALFALRRSELPLLFFGLVCFLVSVRAVLLDGILAFYTLPFLSWEWGNKLEYLGASLGILFFALYTYTQFPKDMNVRIRNAIVAVMASYSLFVILTPSLVFTNTMRFLQLLIVVIFIYLIYVDMKALMKKRESSLLNAIANLLIFLAVINDILLYNHLIKTTELASVGLSFFLFTQSFIISRHYSKSFKQTEELSRDLAKLNASLEQQVHDRTVELRQMNRDLQTANQKLNEAHQSRSKWIRNIYHEIANPLTTIQVYTKGILDGVIQSDKKFIQLVHEQSLYLSRMLNDLHDMTEIENREITFNRKKVNAREYTRKIYDKYKIDIEEQGISFLYEDSIADNEDLFVLMDKLRIEQVIVNFLKNAQKFIGDGGIIKLEVAKDEDRQLMIKVEDNGAGINEKEINLVFDRFFKSRRHEVAGNGSGLGLAIAKEIIDYHGGKIGATSKEGKGSSFYFKLPIVAAVSKTREER</sequence>
<keyword evidence="9" id="KW-0902">Two-component regulatory system</keyword>
<evidence type="ECO:0000256" key="10">
    <source>
        <dbReference type="SAM" id="Coils"/>
    </source>
</evidence>
<dbReference type="PROSITE" id="PS50109">
    <property type="entry name" value="HIS_KIN"/>
    <property type="match status" value="1"/>
</dbReference>
<dbReference type="Gene3D" id="3.30.565.10">
    <property type="entry name" value="Histidine kinase-like ATPase, C-terminal domain"/>
    <property type="match status" value="1"/>
</dbReference>
<dbReference type="InterPro" id="IPR003594">
    <property type="entry name" value="HATPase_dom"/>
</dbReference>
<evidence type="ECO:0000256" key="4">
    <source>
        <dbReference type="ARBA" id="ARBA00022553"/>
    </source>
</evidence>
<comment type="catalytic activity">
    <reaction evidence="1">
        <text>ATP + protein L-histidine = ADP + protein N-phospho-L-histidine.</text>
        <dbReference type="EC" id="2.7.13.3"/>
    </reaction>
</comment>
<feature type="transmembrane region" description="Helical" evidence="11">
    <location>
        <begin position="273"/>
        <end position="291"/>
    </location>
</feature>
<keyword evidence="10" id="KW-0175">Coiled coil</keyword>
<evidence type="ECO:0000313" key="15">
    <source>
        <dbReference type="Proteomes" id="UP000273811"/>
    </source>
</evidence>
<feature type="chain" id="PRO_5039236562" description="histidine kinase" evidence="12">
    <location>
        <begin position="27"/>
        <end position="693"/>
    </location>
</feature>
<evidence type="ECO:0000259" key="13">
    <source>
        <dbReference type="PROSITE" id="PS50109"/>
    </source>
</evidence>
<dbReference type="InterPro" id="IPR005467">
    <property type="entry name" value="His_kinase_dom"/>
</dbReference>
<dbReference type="InterPro" id="IPR003661">
    <property type="entry name" value="HisK_dim/P_dom"/>
</dbReference>
<keyword evidence="7" id="KW-0418">Kinase</keyword>
<evidence type="ECO:0000256" key="11">
    <source>
        <dbReference type="SAM" id="Phobius"/>
    </source>
</evidence>
<dbReference type="CDD" id="cd00082">
    <property type="entry name" value="HisKA"/>
    <property type="match status" value="1"/>
</dbReference>
<protein>
    <recommendedName>
        <fullName evidence="3">histidine kinase</fullName>
        <ecNumber evidence="3">2.7.13.3</ecNumber>
    </recommendedName>
</protein>
<keyword evidence="12" id="KW-0732">Signal</keyword>
<dbReference type="GO" id="GO:0005886">
    <property type="term" value="C:plasma membrane"/>
    <property type="evidence" value="ECO:0007669"/>
    <property type="project" value="UniProtKB-SubCell"/>
</dbReference>
<keyword evidence="4" id="KW-0597">Phosphoprotein</keyword>
<dbReference type="InterPro" id="IPR050736">
    <property type="entry name" value="Sensor_HK_Regulatory"/>
</dbReference>
<comment type="subcellular location">
    <subcellularLocation>
        <location evidence="2">Cell membrane</location>
        <topology evidence="2">Multi-pass membrane protein</topology>
    </subcellularLocation>
</comment>
<evidence type="ECO:0000256" key="3">
    <source>
        <dbReference type="ARBA" id="ARBA00012438"/>
    </source>
</evidence>
<evidence type="ECO:0000256" key="1">
    <source>
        <dbReference type="ARBA" id="ARBA00000085"/>
    </source>
</evidence>
<dbReference type="InterPro" id="IPR008979">
    <property type="entry name" value="Galactose-bd-like_sf"/>
</dbReference>
<feature type="transmembrane region" description="Helical" evidence="11">
    <location>
        <begin position="236"/>
        <end position="261"/>
    </location>
</feature>
<feature type="coiled-coil region" evidence="10">
    <location>
        <begin position="411"/>
        <end position="459"/>
    </location>
</feature>
<dbReference type="CDD" id="cd00075">
    <property type="entry name" value="HATPase"/>
    <property type="match status" value="1"/>
</dbReference>
<feature type="transmembrane region" description="Helical" evidence="11">
    <location>
        <begin position="206"/>
        <end position="229"/>
    </location>
</feature>
<accession>A0A443INQ9</accession>
<feature type="signal peptide" evidence="12">
    <location>
        <begin position="1"/>
        <end position="26"/>
    </location>
</feature>
<dbReference type="OrthoDB" id="9813151at2"/>
<evidence type="ECO:0000256" key="2">
    <source>
        <dbReference type="ARBA" id="ARBA00004651"/>
    </source>
</evidence>
<evidence type="ECO:0000256" key="5">
    <source>
        <dbReference type="ARBA" id="ARBA00022679"/>
    </source>
</evidence>
<name>A0A443INQ9_9BACI</name>
<dbReference type="InterPro" id="IPR011623">
    <property type="entry name" value="7TMR_DISM_rcpt_extracell_dom1"/>
</dbReference>
<dbReference type="GO" id="GO:0000155">
    <property type="term" value="F:phosphorelay sensor kinase activity"/>
    <property type="evidence" value="ECO:0007669"/>
    <property type="project" value="InterPro"/>
</dbReference>
<feature type="transmembrane region" description="Helical" evidence="11">
    <location>
        <begin position="330"/>
        <end position="347"/>
    </location>
</feature>
<dbReference type="PROSITE" id="PS51257">
    <property type="entry name" value="PROKAR_LIPOPROTEIN"/>
    <property type="match status" value="1"/>
</dbReference>
<keyword evidence="11" id="KW-0472">Membrane</keyword>
<dbReference type="Gene3D" id="1.10.287.130">
    <property type="match status" value="1"/>
</dbReference>
<dbReference type="PANTHER" id="PTHR43711:SF26">
    <property type="entry name" value="SENSOR HISTIDINE KINASE RCSC"/>
    <property type="match status" value="1"/>
</dbReference>
<proteinExistence type="predicted"/>
<dbReference type="SUPFAM" id="SSF47384">
    <property type="entry name" value="Homodimeric domain of signal transducing histidine kinase"/>
    <property type="match status" value="1"/>
</dbReference>
<dbReference type="SUPFAM" id="SSF49785">
    <property type="entry name" value="Galactose-binding domain-like"/>
    <property type="match status" value="1"/>
</dbReference>
<dbReference type="Pfam" id="PF02518">
    <property type="entry name" value="HATPase_c"/>
    <property type="match status" value="1"/>
</dbReference>
<organism evidence="14 15">
    <name type="scientific">Siminovitchia fortis</name>
    <dbReference type="NCBI Taxonomy" id="254758"/>
    <lineage>
        <taxon>Bacteria</taxon>
        <taxon>Bacillati</taxon>
        <taxon>Bacillota</taxon>
        <taxon>Bacilli</taxon>
        <taxon>Bacillales</taxon>
        <taxon>Bacillaceae</taxon>
        <taxon>Siminovitchia</taxon>
    </lineage>
</organism>
<reference evidence="14" key="1">
    <citation type="submission" date="2018-12" db="EMBL/GenBank/DDBJ databases">
        <authorList>
            <person name="Sun L."/>
            <person name="Chen Z."/>
        </authorList>
    </citation>
    <scope>NUCLEOTIDE SEQUENCE [LARGE SCALE GENOMIC DNA]</scope>
    <source>
        <strain evidence="14">DSM 16012</strain>
    </source>
</reference>
<keyword evidence="15" id="KW-1185">Reference proteome</keyword>
<gene>
    <name evidence="14" type="ORF">D4N35_012980</name>
</gene>
<dbReference type="AlphaFoldDB" id="A0A443INQ9"/>
<comment type="caution">
    <text evidence="14">The sequence shown here is derived from an EMBL/GenBank/DDBJ whole genome shotgun (WGS) entry which is preliminary data.</text>
</comment>
<dbReference type="InterPro" id="IPR036097">
    <property type="entry name" value="HisK_dim/P_sf"/>
</dbReference>
<dbReference type="FunFam" id="3.30.565.10:FF:000006">
    <property type="entry name" value="Sensor histidine kinase WalK"/>
    <property type="match status" value="1"/>
</dbReference>
<keyword evidence="11" id="KW-1133">Transmembrane helix</keyword>
<dbReference type="PRINTS" id="PR00344">
    <property type="entry name" value="BCTRLSENSOR"/>
</dbReference>
<keyword evidence="5" id="KW-0808">Transferase</keyword>
<feature type="transmembrane region" description="Helical" evidence="11">
    <location>
        <begin position="359"/>
        <end position="381"/>
    </location>
</feature>
<feature type="transmembrane region" description="Helical" evidence="11">
    <location>
        <begin position="303"/>
        <end position="324"/>
    </location>
</feature>
<dbReference type="EMBL" id="QYTU02000031">
    <property type="protein sequence ID" value="RWR07281.1"/>
    <property type="molecule type" value="Genomic_DNA"/>
</dbReference>
<dbReference type="SMART" id="SM00388">
    <property type="entry name" value="HisKA"/>
    <property type="match status" value="1"/>
</dbReference>
<dbReference type="GO" id="GO:0005524">
    <property type="term" value="F:ATP binding"/>
    <property type="evidence" value="ECO:0007669"/>
    <property type="project" value="UniProtKB-KW"/>
</dbReference>
<evidence type="ECO:0000256" key="6">
    <source>
        <dbReference type="ARBA" id="ARBA00022741"/>
    </source>
</evidence>
<dbReference type="Pfam" id="PF07695">
    <property type="entry name" value="7TMR-DISM_7TM"/>
    <property type="match status" value="1"/>
</dbReference>
<dbReference type="SUPFAM" id="SSF55874">
    <property type="entry name" value="ATPase domain of HSP90 chaperone/DNA topoisomerase II/histidine kinase"/>
    <property type="match status" value="1"/>
</dbReference>
<dbReference type="InterPro" id="IPR036890">
    <property type="entry name" value="HATPase_C_sf"/>
</dbReference>
<dbReference type="Gene3D" id="2.60.120.260">
    <property type="entry name" value="Galactose-binding domain-like"/>
    <property type="match status" value="1"/>
</dbReference>
<evidence type="ECO:0000313" key="14">
    <source>
        <dbReference type="EMBL" id="RWR07281.1"/>
    </source>
</evidence>
<dbReference type="Pfam" id="PF00512">
    <property type="entry name" value="HisKA"/>
    <property type="match status" value="1"/>
</dbReference>
<dbReference type="EC" id="2.7.13.3" evidence="3"/>
<keyword evidence="8" id="KW-0067">ATP-binding</keyword>
<evidence type="ECO:0000256" key="7">
    <source>
        <dbReference type="ARBA" id="ARBA00022777"/>
    </source>
</evidence>
<dbReference type="Proteomes" id="UP000273811">
    <property type="component" value="Unassembled WGS sequence"/>
</dbReference>
<evidence type="ECO:0000256" key="9">
    <source>
        <dbReference type="ARBA" id="ARBA00023012"/>
    </source>
</evidence>
<feature type="transmembrane region" description="Helical" evidence="11">
    <location>
        <begin position="387"/>
        <end position="404"/>
    </location>
</feature>
<dbReference type="PANTHER" id="PTHR43711">
    <property type="entry name" value="TWO-COMPONENT HISTIDINE KINASE"/>
    <property type="match status" value="1"/>
</dbReference>
<evidence type="ECO:0000256" key="8">
    <source>
        <dbReference type="ARBA" id="ARBA00022840"/>
    </source>
</evidence>
<feature type="domain" description="Histidine kinase" evidence="13">
    <location>
        <begin position="466"/>
        <end position="684"/>
    </location>
</feature>
<keyword evidence="6" id="KW-0547">Nucleotide-binding</keyword>